<evidence type="ECO:0000256" key="4">
    <source>
        <dbReference type="ARBA" id="ARBA00023136"/>
    </source>
</evidence>
<feature type="transmembrane region" description="Helical" evidence="5">
    <location>
        <begin position="21"/>
        <end position="44"/>
    </location>
</feature>
<evidence type="ECO:0000259" key="6">
    <source>
        <dbReference type="PROSITE" id="PS51012"/>
    </source>
</evidence>
<feature type="transmembrane region" description="Helical" evidence="5">
    <location>
        <begin position="220"/>
        <end position="238"/>
    </location>
</feature>
<dbReference type="PROSITE" id="PS51012">
    <property type="entry name" value="ABC_TM2"/>
    <property type="match status" value="1"/>
</dbReference>
<comment type="subcellular location">
    <subcellularLocation>
        <location evidence="1">Membrane</location>
        <topology evidence="1">Multi-pass membrane protein</topology>
    </subcellularLocation>
</comment>
<protein>
    <submittedName>
        <fullName evidence="7">ABC transporter permease</fullName>
    </submittedName>
</protein>
<dbReference type="GO" id="GO:0140359">
    <property type="term" value="F:ABC-type transporter activity"/>
    <property type="evidence" value="ECO:0007669"/>
    <property type="project" value="InterPro"/>
</dbReference>
<dbReference type="PIRSF" id="PIRSF006648">
    <property type="entry name" value="DrrB"/>
    <property type="match status" value="1"/>
</dbReference>
<dbReference type="InterPro" id="IPR013525">
    <property type="entry name" value="ABC2_TM"/>
</dbReference>
<evidence type="ECO:0000256" key="3">
    <source>
        <dbReference type="ARBA" id="ARBA00022989"/>
    </source>
</evidence>
<dbReference type="PANTHER" id="PTHR43229:SF2">
    <property type="entry name" value="NODULATION PROTEIN J"/>
    <property type="match status" value="1"/>
</dbReference>
<feature type="domain" description="ABC transmembrane type-2" evidence="6">
    <location>
        <begin position="20"/>
        <end position="244"/>
    </location>
</feature>
<dbReference type="InterPro" id="IPR000412">
    <property type="entry name" value="ABC_2_transport"/>
</dbReference>
<evidence type="ECO:0000256" key="5">
    <source>
        <dbReference type="SAM" id="Phobius"/>
    </source>
</evidence>
<dbReference type="PRINTS" id="PR00164">
    <property type="entry name" value="ABC2TRNSPORT"/>
</dbReference>
<evidence type="ECO:0000256" key="2">
    <source>
        <dbReference type="ARBA" id="ARBA00022692"/>
    </source>
</evidence>
<feature type="transmembrane region" description="Helical" evidence="5">
    <location>
        <begin position="56"/>
        <end position="76"/>
    </location>
</feature>
<evidence type="ECO:0000256" key="1">
    <source>
        <dbReference type="ARBA" id="ARBA00004141"/>
    </source>
</evidence>
<sequence length="252" mass="27837">MKDEYVHIFKAMWAICWKDIKLYYAKGPIVVTGIIFPIFLWMAFYAGKGLELKEGLASLITLTLLFTASSVTPIIAPWETRQRTLEMLLSRPVTVRWVLVGDVLASTIFGIIFVTPPIALGAILNITPANPFLTIVAIVFTAVGLSSLGVMFSAIPTDTPADAVLLSSLVKLPLMFVSGILVPITQLPSWILPVALLSPITYPADLLRMQYLGSSFLPPYLSLIVTVLFALVFMILALELHEKSIFKRLEKR</sequence>
<gene>
    <name evidence="7" type="ORF">ENO26_11010</name>
</gene>
<feature type="transmembrane region" description="Helical" evidence="5">
    <location>
        <begin position="97"/>
        <end position="126"/>
    </location>
</feature>
<dbReference type="InterPro" id="IPR051784">
    <property type="entry name" value="Nod_factor_ABC_transporter"/>
</dbReference>
<evidence type="ECO:0000313" key="7">
    <source>
        <dbReference type="EMBL" id="HEM68066.1"/>
    </source>
</evidence>
<proteinExistence type="predicted"/>
<dbReference type="GO" id="GO:0043190">
    <property type="term" value="C:ATP-binding cassette (ABC) transporter complex"/>
    <property type="evidence" value="ECO:0007669"/>
    <property type="project" value="InterPro"/>
</dbReference>
<reference evidence="7" key="1">
    <citation type="journal article" date="2020" name="mSystems">
        <title>Genome- and Community-Level Interaction Insights into Carbon Utilization and Element Cycling Functions of Hydrothermarchaeota in Hydrothermal Sediment.</title>
        <authorList>
            <person name="Zhou Z."/>
            <person name="Liu Y."/>
            <person name="Xu W."/>
            <person name="Pan J."/>
            <person name="Luo Z.H."/>
            <person name="Li M."/>
        </authorList>
    </citation>
    <scope>NUCLEOTIDE SEQUENCE [LARGE SCALE GENOMIC DNA]</scope>
    <source>
        <strain evidence="7">SpSt-125</strain>
    </source>
</reference>
<accession>A0A7J2U5P8</accession>
<dbReference type="AlphaFoldDB" id="A0A7J2U5P8"/>
<comment type="caution">
    <text evidence="7">The sequence shown here is derived from an EMBL/GenBank/DDBJ whole genome shotgun (WGS) entry which is preliminary data.</text>
</comment>
<keyword evidence="2 5" id="KW-0812">Transmembrane</keyword>
<dbReference type="EMBL" id="DSEU01000077">
    <property type="protein sequence ID" value="HEM68066.1"/>
    <property type="molecule type" value="Genomic_DNA"/>
</dbReference>
<organism evidence="7">
    <name type="scientific">Ignisphaera aggregans</name>
    <dbReference type="NCBI Taxonomy" id="334771"/>
    <lineage>
        <taxon>Archaea</taxon>
        <taxon>Thermoproteota</taxon>
        <taxon>Thermoprotei</taxon>
        <taxon>Desulfurococcales</taxon>
        <taxon>Desulfurococcaceae</taxon>
        <taxon>Ignisphaera</taxon>
    </lineage>
</organism>
<dbReference type="InterPro" id="IPR047817">
    <property type="entry name" value="ABC2_TM_bact-type"/>
</dbReference>
<feature type="transmembrane region" description="Helical" evidence="5">
    <location>
        <begin position="132"/>
        <end position="155"/>
    </location>
</feature>
<dbReference type="Pfam" id="PF01061">
    <property type="entry name" value="ABC2_membrane"/>
    <property type="match status" value="1"/>
</dbReference>
<keyword evidence="3 5" id="KW-1133">Transmembrane helix</keyword>
<keyword evidence="4 5" id="KW-0472">Membrane</keyword>
<name>A0A7J2U5P8_9CREN</name>
<dbReference type="PANTHER" id="PTHR43229">
    <property type="entry name" value="NODULATION PROTEIN J"/>
    <property type="match status" value="1"/>
</dbReference>